<dbReference type="InterPro" id="IPR017264">
    <property type="entry name" value="Ribosomal_mS37_fun"/>
</dbReference>
<comment type="function">
    <text evidence="1">Component of the mitochondrial ribosome (mitoribosome), a dedicated translation machinery responsible for the synthesis of mitochondrial genome-encoded proteins, including at least some of the essential transmembrane subunits of the mitochondrial respiratory chain. The mitoribosomes are attached to the mitochondrial inner membrane and translation products are cotranslationally integrated into the membrane.</text>
</comment>
<proteinExistence type="inferred from homology"/>
<keyword evidence="1" id="KW-0687">Ribonucleoprotein</keyword>
<comment type="caution">
    <text evidence="2">The sequence shown here is derived from an EMBL/GenBank/DDBJ whole genome shotgun (WGS) entry which is preliminary data.</text>
</comment>
<keyword evidence="1" id="KW-0496">Mitochondrion</keyword>
<evidence type="ECO:0000313" key="3">
    <source>
        <dbReference type="Proteomes" id="UP000652219"/>
    </source>
</evidence>
<dbReference type="GO" id="GO:0005763">
    <property type="term" value="C:mitochondrial small ribosomal subunit"/>
    <property type="evidence" value="ECO:0007669"/>
    <property type="project" value="TreeGrafter"/>
</dbReference>
<reference evidence="2 3" key="1">
    <citation type="journal article" date="2020" name="Phytopathology">
        <title>Genome Sequence Resources of Colletotrichum truncatum, C. plurivorum, C. musicola, and C. sojae: Four Species Pathogenic to Soybean (Glycine max).</title>
        <authorList>
            <person name="Rogerio F."/>
            <person name="Boufleur T.R."/>
            <person name="Ciampi-Guillardi M."/>
            <person name="Sukno S.A."/>
            <person name="Thon M.R."/>
            <person name="Massola Junior N.S."/>
            <person name="Baroncelli R."/>
        </authorList>
    </citation>
    <scope>NUCLEOTIDE SEQUENCE [LARGE SCALE GENOMIC DNA]</scope>
    <source>
        <strain evidence="2 3">LFN0009</strain>
    </source>
</reference>
<organism evidence="2 3">
    <name type="scientific">Colletotrichum sojae</name>
    <dbReference type="NCBI Taxonomy" id="2175907"/>
    <lineage>
        <taxon>Eukaryota</taxon>
        <taxon>Fungi</taxon>
        <taxon>Dikarya</taxon>
        <taxon>Ascomycota</taxon>
        <taxon>Pezizomycotina</taxon>
        <taxon>Sordariomycetes</taxon>
        <taxon>Hypocreomycetidae</taxon>
        <taxon>Glomerellales</taxon>
        <taxon>Glomerellaceae</taxon>
        <taxon>Colletotrichum</taxon>
        <taxon>Colletotrichum orchidearum species complex</taxon>
    </lineage>
</organism>
<dbReference type="GO" id="GO:0032543">
    <property type="term" value="P:mitochondrial translation"/>
    <property type="evidence" value="ECO:0007669"/>
    <property type="project" value="InterPro"/>
</dbReference>
<keyword evidence="3" id="KW-1185">Reference proteome</keyword>
<dbReference type="SUPFAM" id="SSF47072">
    <property type="entry name" value="Cysteine alpha-hairpin motif"/>
    <property type="match status" value="1"/>
</dbReference>
<dbReference type="PANTHER" id="PTHR28066">
    <property type="entry name" value="37S RIBOSOMAL PROTEIN MRP10, MITOCHONDRIAL"/>
    <property type="match status" value="1"/>
</dbReference>
<evidence type="ECO:0000256" key="1">
    <source>
        <dbReference type="PIRNR" id="PIRNR037706"/>
    </source>
</evidence>
<dbReference type="PANTHER" id="PTHR28066:SF1">
    <property type="entry name" value="SMALL RIBOSOMAL SUBUNIT PROTEIN MS37"/>
    <property type="match status" value="1"/>
</dbReference>
<dbReference type="Proteomes" id="UP000652219">
    <property type="component" value="Unassembled WGS sequence"/>
</dbReference>
<comment type="subunit">
    <text evidence="1">Component of the mitochondrial small ribosomal subunit.</text>
</comment>
<accession>A0A8H6N010</accession>
<gene>
    <name evidence="2" type="ORF">CSOJ01_04052</name>
</gene>
<protein>
    <recommendedName>
        <fullName evidence="1">Small ribosomal subunit protein mS37</fullName>
    </recommendedName>
</protein>
<name>A0A8H6N010_9PEZI</name>
<evidence type="ECO:0000313" key="2">
    <source>
        <dbReference type="EMBL" id="KAF6814501.1"/>
    </source>
</evidence>
<keyword evidence="1 2" id="KW-0689">Ribosomal protein</keyword>
<dbReference type="GO" id="GO:0003735">
    <property type="term" value="F:structural constituent of ribosome"/>
    <property type="evidence" value="ECO:0007669"/>
    <property type="project" value="InterPro"/>
</dbReference>
<sequence>MAKKPVRLPPVKVLRVKNPNKQPPNPCIQLMSSVLACWASAGYNTQGCAALENALRKCMDKPEPPKEVGSPINYHLNRMRDRVVFQKKDVKPTKSNQ</sequence>
<dbReference type="InterPro" id="IPR009069">
    <property type="entry name" value="Cys_alpha_HP_mot_SF"/>
</dbReference>
<comment type="similarity">
    <text evidence="1">Belongs to the mitochondrion-specific ribosomal protein mS37 family.</text>
</comment>
<dbReference type="PIRSF" id="PIRSF037706">
    <property type="entry name" value="MRP10"/>
    <property type="match status" value="1"/>
</dbReference>
<dbReference type="AlphaFoldDB" id="A0A8H6N010"/>
<comment type="subcellular location">
    <subcellularLocation>
        <location evidence="1">Mitochondrion</location>
    </subcellularLocation>
</comment>
<dbReference type="EMBL" id="WIGN01000043">
    <property type="protein sequence ID" value="KAF6814501.1"/>
    <property type="molecule type" value="Genomic_DNA"/>
</dbReference>